<reference evidence="2 3" key="1">
    <citation type="journal article" date="2013" name="Genome Announc.">
        <title>Genome Sequence of Plesiomonas shigelloides Strain 302-73 (Serotype O1).</title>
        <authorList>
            <person name="Pique N."/>
            <person name="Aquilini E."/>
            <person name="Alioto T."/>
            <person name="Minana-Galbis D."/>
            <person name="Tomas J.M."/>
        </authorList>
    </citation>
    <scope>NUCLEOTIDE SEQUENCE [LARGE SCALE GENOMIC DNA]</scope>
    <source>
        <strain evidence="2 3">302-73</strain>
    </source>
</reference>
<dbReference type="HOGENOM" id="CLU_109248_3_1_6"/>
<keyword evidence="3" id="KW-1185">Reference proteome</keyword>
<evidence type="ECO:0000259" key="1">
    <source>
        <dbReference type="Pfam" id="PF13539"/>
    </source>
</evidence>
<dbReference type="InterPro" id="IPR009045">
    <property type="entry name" value="Zn_M74/Hedgehog-like"/>
</dbReference>
<dbReference type="Gene3D" id="3.30.1380.10">
    <property type="match status" value="1"/>
</dbReference>
<name>R8AP69_PLESH</name>
<evidence type="ECO:0000313" key="2">
    <source>
        <dbReference type="EMBL" id="EON88128.1"/>
    </source>
</evidence>
<dbReference type="Pfam" id="PF13539">
    <property type="entry name" value="Peptidase_M15_4"/>
    <property type="match status" value="1"/>
</dbReference>
<accession>R8AP69</accession>
<dbReference type="PATRIC" id="fig|1315976.3.peg.2268"/>
<dbReference type="RefSeq" id="WP_010864010.1">
    <property type="nucleotide sequence ID" value="NZ_KB944511.1"/>
</dbReference>
<dbReference type="SUPFAM" id="SSF55166">
    <property type="entry name" value="Hedgehog/DD-peptidase"/>
    <property type="match status" value="1"/>
</dbReference>
<evidence type="ECO:0000313" key="3">
    <source>
        <dbReference type="Proteomes" id="UP000014012"/>
    </source>
</evidence>
<organism evidence="2 3">
    <name type="scientific">Plesiomonas shigelloides 302-73</name>
    <dbReference type="NCBI Taxonomy" id="1315976"/>
    <lineage>
        <taxon>Bacteria</taxon>
        <taxon>Pseudomonadati</taxon>
        <taxon>Pseudomonadota</taxon>
        <taxon>Gammaproteobacteria</taxon>
        <taxon>Enterobacterales</taxon>
        <taxon>Enterobacteriaceae</taxon>
        <taxon>Plesiomonas</taxon>
    </lineage>
</organism>
<proteinExistence type="predicted"/>
<comment type="caution">
    <text evidence="2">The sequence shown here is derived from an EMBL/GenBank/DDBJ whole genome shotgun (WGS) entry which is preliminary data.</text>
</comment>
<feature type="domain" description="Peptidase M15C" evidence="1">
    <location>
        <begin position="56"/>
        <end position="137"/>
    </location>
</feature>
<dbReference type="EMBL" id="AQQO01000351">
    <property type="protein sequence ID" value="EON88128.1"/>
    <property type="molecule type" value="Genomic_DNA"/>
</dbReference>
<dbReference type="InterPro" id="IPR039561">
    <property type="entry name" value="Peptidase_M15C"/>
</dbReference>
<sequence>MSFYLGKHSLENLRGVHPDLVKVVKRAIELTKVDFKVIEGKCTEARQRQLVVNGKSNTMNSRHLTGHAVDCAPLVAGGWWLVAGVIPWNDRKAFASVSKAMFAAANELGIPLRWGGDWNQNGRSDDERFYDGPHFELPRQKYPA</sequence>
<dbReference type="CDD" id="cd14845">
    <property type="entry name" value="L-Ala-D-Glu_peptidase_like"/>
    <property type="match status" value="1"/>
</dbReference>
<dbReference type="OrthoDB" id="8479979at2"/>
<dbReference type="Proteomes" id="UP000014012">
    <property type="component" value="Unassembled WGS sequence"/>
</dbReference>
<dbReference type="AlphaFoldDB" id="R8AP69"/>
<gene>
    <name evidence="2" type="ORF">PLESHI_12020</name>
</gene>
<protein>
    <recommendedName>
        <fullName evidence="1">Peptidase M15C domain-containing protein</fullName>
    </recommendedName>
</protein>
<dbReference type="GO" id="GO:0008233">
    <property type="term" value="F:peptidase activity"/>
    <property type="evidence" value="ECO:0007669"/>
    <property type="project" value="InterPro"/>
</dbReference>